<dbReference type="EMBL" id="NBAG03000301">
    <property type="protein sequence ID" value="PNI43697.1"/>
    <property type="molecule type" value="Genomic_DNA"/>
</dbReference>
<dbReference type="Proteomes" id="UP000236370">
    <property type="component" value="Unassembled WGS sequence"/>
</dbReference>
<organism evidence="2 3">
    <name type="scientific">Pan troglodytes</name>
    <name type="common">Chimpanzee</name>
    <dbReference type="NCBI Taxonomy" id="9598"/>
    <lineage>
        <taxon>Eukaryota</taxon>
        <taxon>Metazoa</taxon>
        <taxon>Chordata</taxon>
        <taxon>Craniata</taxon>
        <taxon>Vertebrata</taxon>
        <taxon>Euteleostomi</taxon>
        <taxon>Mammalia</taxon>
        <taxon>Eutheria</taxon>
        <taxon>Euarchontoglires</taxon>
        <taxon>Primates</taxon>
        <taxon>Haplorrhini</taxon>
        <taxon>Catarrhini</taxon>
        <taxon>Hominidae</taxon>
        <taxon>Pan</taxon>
    </lineage>
</organism>
<name>A0A2J8L8W4_PANTR</name>
<comment type="caution">
    <text evidence="2">The sequence shown here is derived from an EMBL/GenBank/DDBJ whole genome shotgun (WGS) entry which is preliminary data.</text>
</comment>
<feature type="non-terminal residue" evidence="2">
    <location>
        <position position="1"/>
    </location>
</feature>
<evidence type="ECO:0000313" key="3">
    <source>
        <dbReference type="Proteomes" id="UP000236370"/>
    </source>
</evidence>
<dbReference type="SUPFAM" id="SSF49265">
    <property type="entry name" value="Fibronectin type III"/>
    <property type="match status" value="1"/>
</dbReference>
<dbReference type="PROSITE" id="PS50853">
    <property type="entry name" value="FN3"/>
    <property type="match status" value="1"/>
</dbReference>
<proteinExistence type="predicted"/>
<evidence type="ECO:0000259" key="1">
    <source>
        <dbReference type="PROSITE" id="PS50853"/>
    </source>
</evidence>
<gene>
    <name evidence="2" type="ORF">CK820_G0031632</name>
</gene>
<dbReference type="Gene3D" id="2.60.40.10">
    <property type="entry name" value="Immunoglobulins"/>
    <property type="match status" value="1"/>
</dbReference>
<dbReference type="Pfam" id="PF00041">
    <property type="entry name" value="fn3"/>
    <property type="match status" value="1"/>
</dbReference>
<dbReference type="AlphaFoldDB" id="A0A2J8L8W4"/>
<dbReference type="InterPro" id="IPR036116">
    <property type="entry name" value="FN3_sf"/>
</dbReference>
<sequence length="139" mass="15942">VGKVTSYIINNLQPDTTYRIRIQALNSLGAGPFSHMIKLKTKPLPPDPPRLECVAFSHQNLKLKWGEGTPKTLSTDSIQYHLQMEDKNGRNIQSKIMGCIQLIDNILGEIYMIFNFIEQFKWVCIPIQRTMSYIQSTKT</sequence>
<protein>
    <submittedName>
        <fullName evidence="2">FNDC3A isoform 5</fullName>
    </submittedName>
</protein>
<accession>A0A2J8L8W4</accession>
<dbReference type="InterPro" id="IPR003961">
    <property type="entry name" value="FN3_dom"/>
</dbReference>
<reference evidence="2 3" key="1">
    <citation type="submission" date="2017-12" db="EMBL/GenBank/DDBJ databases">
        <title>High-resolution comparative analysis of great ape genomes.</title>
        <authorList>
            <person name="Pollen A."/>
            <person name="Hastie A."/>
            <person name="Hormozdiari F."/>
            <person name="Dougherty M."/>
            <person name="Liu R."/>
            <person name="Chaisson M."/>
            <person name="Hoppe E."/>
            <person name="Hill C."/>
            <person name="Pang A."/>
            <person name="Hillier L."/>
            <person name="Baker C."/>
            <person name="Armstrong J."/>
            <person name="Shendure J."/>
            <person name="Paten B."/>
            <person name="Wilson R."/>
            <person name="Chao H."/>
            <person name="Schneider V."/>
            <person name="Ventura M."/>
            <person name="Kronenberg Z."/>
            <person name="Murali S."/>
            <person name="Gordon D."/>
            <person name="Cantsilieris S."/>
            <person name="Munson K."/>
            <person name="Nelson B."/>
            <person name="Raja A."/>
            <person name="Underwood J."/>
            <person name="Diekhans M."/>
            <person name="Fiddes I."/>
            <person name="Haussler D."/>
            <person name="Eichler E."/>
        </authorList>
    </citation>
    <scope>NUCLEOTIDE SEQUENCE [LARGE SCALE GENOMIC DNA]</scope>
    <source>
        <strain evidence="2">Yerkes chimp pedigree #C0471</strain>
    </source>
</reference>
<evidence type="ECO:0000313" key="2">
    <source>
        <dbReference type="EMBL" id="PNI43697.1"/>
    </source>
</evidence>
<dbReference type="CDD" id="cd00063">
    <property type="entry name" value="FN3"/>
    <property type="match status" value="1"/>
</dbReference>
<feature type="domain" description="Fibronectin type-III" evidence="1">
    <location>
        <begin position="1"/>
        <end position="44"/>
    </location>
</feature>
<dbReference type="InterPro" id="IPR013783">
    <property type="entry name" value="Ig-like_fold"/>
</dbReference>